<dbReference type="GO" id="GO:0005654">
    <property type="term" value="C:nucleoplasm"/>
    <property type="evidence" value="ECO:0007669"/>
    <property type="project" value="TreeGrafter"/>
</dbReference>
<dbReference type="PANTHER" id="PTHR24399:SF23">
    <property type="entry name" value="C2H2-TYPE DOMAIN-CONTAINING PROTEIN"/>
    <property type="match status" value="1"/>
</dbReference>
<feature type="domain" description="C2H2-type" evidence="13">
    <location>
        <begin position="425"/>
        <end position="452"/>
    </location>
</feature>
<feature type="domain" description="C2H2-type" evidence="13">
    <location>
        <begin position="480"/>
        <end position="507"/>
    </location>
</feature>
<evidence type="ECO:0000313" key="16">
    <source>
        <dbReference type="Proteomes" id="UP000494165"/>
    </source>
</evidence>
<evidence type="ECO:0000256" key="9">
    <source>
        <dbReference type="ARBA" id="ARBA00023163"/>
    </source>
</evidence>
<sequence length="607" mass="68952">MMWDEPMFEAVCRLCAGSEDVCIPIFSKDGDTRLSEKIKRCLPMISVSQADEKPKQLCYHCLSKLELCFELVECSLASDYKFDSIIHSQNGNFMCTEATQKLMMPVLQDEEDKNIPMQAMPTALEVSSLIEQDNMWTLMREAAEELQNPASQNSLGNVSPSPLEQHQQAQATVTLEHVALHSDQIQSDRLIVLGKVEAREDSRGNELGSVNGRNVPDGCADILLMVELKYKDLLGGEANGKVPTITYTSQTSAVLNPIKITQDQEEEETVVELVSPDQSTDALVSAHLAHPIDQSVSEGIKYQQKAPKAKPQEKFPCDICKKLFVRRSNLKVHMAAHSDIRPFSCDICAQRFPSQWAVTLHKRLHSGDFCCEFCGKKFSVKGKLERHRRIHTGEKPFVCPKCSKAFSDKRNLQSHMRCHTDERPYSCDVCHKAFRAKSHLIDHNRVHTIDKPFICHICGKSFKWKPTLNLHLKCHAGEVFTCNTCGKNFSRRTDLKKHVLCHTLDRPFKCDECDKGFKDSKSLRKHVKNHADGAIAGLHKCVKCDKSFRSRWHLQNHFASHYKMPFHCEVCGEYFESKPNFVFHLKSHDMQEFAVKENNATTSMVNL</sequence>
<feature type="binding site" evidence="12">
    <location>
        <position position="61"/>
    </location>
    <ligand>
        <name>Zn(2+)</name>
        <dbReference type="ChEBI" id="CHEBI:29105"/>
    </ligand>
</feature>
<proteinExistence type="inferred from homology"/>
<dbReference type="Gene3D" id="3.30.160.60">
    <property type="entry name" value="Classic Zinc Finger"/>
    <property type="match status" value="9"/>
</dbReference>
<comment type="similarity">
    <text evidence="2">Belongs to the krueppel C2H2-type zinc-finger protein family.</text>
</comment>
<evidence type="ECO:0008006" key="17">
    <source>
        <dbReference type="Google" id="ProtNLM"/>
    </source>
</evidence>
<dbReference type="SMART" id="SM00868">
    <property type="entry name" value="zf-AD"/>
    <property type="match status" value="1"/>
</dbReference>
<organism evidence="15 16">
    <name type="scientific">Cloeon dipterum</name>
    <dbReference type="NCBI Taxonomy" id="197152"/>
    <lineage>
        <taxon>Eukaryota</taxon>
        <taxon>Metazoa</taxon>
        <taxon>Ecdysozoa</taxon>
        <taxon>Arthropoda</taxon>
        <taxon>Hexapoda</taxon>
        <taxon>Insecta</taxon>
        <taxon>Pterygota</taxon>
        <taxon>Palaeoptera</taxon>
        <taxon>Ephemeroptera</taxon>
        <taxon>Pisciforma</taxon>
        <taxon>Baetidae</taxon>
        <taxon>Cloeon</taxon>
    </lineage>
</organism>
<gene>
    <name evidence="15" type="ORF">CLODIP_2_CD05046</name>
</gene>
<feature type="domain" description="C2H2-type" evidence="13">
    <location>
        <begin position="566"/>
        <end position="593"/>
    </location>
</feature>
<feature type="domain" description="C2H2-type" evidence="13">
    <location>
        <begin position="397"/>
        <end position="424"/>
    </location>
</feature>
<evidence type="ECO:0000259" key="13">
    <source>
        <dbReference type="PROSITE" id="PS50157"/>
    </source>
</evidence>
<feature type="domain" description="C2H2-type" evidence="13">
    <location>
        <begin position="343"/>
        <end position="368"/>
    </location>
</feature>
<name>A0A8S1C331_9INSE</name>
<keyword evidence="9" id="KW-0804">Transcription</keyword>
<dbReference type="GO" id="GO:0001227">
    <property type="term" value="F:DNA-binding transcription repressor activity, RNA polymerase II-specific"/>
    <property type="evidence" value="ECO:0007669"/>
    <property type="project" value="TreeGrafter"/>
</dbReference>
<feature type="binding site" evidence="12">
    <location>
        <position position="58"/>
    </location>
    <ligand>
        <name>Zn(2+)</name>
        <dbReference type="ChEBI" id="CHEBI:29105"/>
    </ligand>
</feature>
<protein>
    <recommendedName>
        <fullName evidence="17">Protein krueppel</fullName>
    </recommendedName>
</protein>
<keyword evidence="5 11" id="KW-0863">Zinc-finger</keyword>
<evidence type="ECO:0000256" key="2">
    <source>
        <dbReference type="ARBA" id="ARBA00006991"/>
    </source>
</evidence>
<evidence type="ECO:0000256" key="4">
    <source>
        <dbReference type="ARBA" id="ARBA00022737"/>
    </source>
</evidence>
<dbReference type="PROSITE" id="PS00028">
    <property type="entry name" value="ZINC_FINGER_C2H2_1"/>
    <property type="match status" value="10"/>
</dbReference>
<keyword evidence="7" id="KW-0805">Transcription regulation</keyword>
<dbReference type="GO" id="GO:0000978">
    <property type="term" value="F:RNA polymerase II cis-regulatory region sequence-specific DNA binding"/>
    <property type="evidence" value="ECO:0007669"/>
    <property type="project" value="TreeGrafter"/>
</dbReference>
<feature type="binding site" evidence="12">
    <location>
        <position position="15"/>
    </location>
    <ligand>
        <name>Zn(2+)</name>
        <dbReference type="ChEBI" id="CHEBI:29105"/>
    </ligand>
</feature>
<comment type="caution">
    <text evidence="15">The sequence shown here is derived from an EMBL/GenBank/DDBJ whole genome shotgun (WGS) entry which is preliminary data.</text>
</comment>
<evidence type="ECO:0000256" key="5">
    <source>
        <dbReference type="ARBA" id="ARBA00022771"/>
    </source>
</evidence>
<comment type="subcellular location">
    <subcellularLocation>
        <location evidence="1">Nucleus</location>
    </subcellularLocation>
</comment>
<evidence type="ECO:0000256" key="1">
    <source>
        <dbReference type="ARBA" id="ARBA00004123"/>
    </source>
</evidence>
<feature type="domain" description="C2H2-type" evidence="13">
    <location>
        <begin position="315"/>
        <end position="342"/>
    </location>
</feature>
<reference evidence="15 16" key="1">
    <citation type="submission" date="2020-04" db="EMBL/GenBank/DDBJ databases">
        <authorList>
            <person name="Alioto T."/>
            <person name="Alioto T."/>
            <person name="Gomez Garrido J."/>
        </authorList>
    </citation>
    <scope>NUCLEOTIDE SEQUENCE [LARGE SCALE GENOMIC DNA]</scope>
</reference>
<dbReference type="OrthoDB" id="427030at2759"/>
<dbReference type="FunFam" id="3.30.160.60:FF:001506">
    <property type="entry name" value="Zinc finger protein"/>
    <property type="match status" value="1"/>
</dbReference>
<dbReference type="PROSITE" id="PS51915">
    <property type="entry name" value="ZAD"/>
    <property type="match status" value="1"/>
</dbReference>
<evidence type="ECO:0000256" key="3">
    <source>
        <dbReference type="ARBA" id="ARBA00022723"/>
    </source>
</evidence>
<feature type="binding site" evidence="12">
    <location>
        <position position="12"/>
    </location>
    <ligand>
        <name>Zn(2+)</name>
        <dbReference type="ChEBI" id="CHEBI:29105"/>
    </ligand>
</feature>
<dbReference type="SUPFAM" id="SSF57667">
    <property type="entry name" value="beta-beta-alpha zinc fingers"/>
    <property type="match status" value="5"/>
</dbReference>
<dbReference type="FunFam" id="3.30.160.60:FF:002402">
    <property type="entry name" value="Zinc finger protein 347"/>
    <property type="match status" value="1"/>
</dbReference>
<accession>A0A8S1C331</accession>
<feature type="domain" description="C2H2-type" evidence="13">
    <location>
        <begin position="539"/>
        <end position="561"/>
    </location>
</feature>
<dbReference type="Proteomes" id="UP000494165">
    <property type="component" value="Unassembled WGS sequence"/>
</dbReference>
<keyword evidence="3 12" id="KW-0479">Metal-binding</keyword>
<dbReference type="Pfam" id="PF07776">
    <property type="entry name" value="zf-AD"/>
    <property type="match status" value="1"/>
</dbReference>
<keyword evidence="8" id="KW-0238">DNA-binding</keyword>
<dbReference type="FunFam" id="3.30.160.60:FF:001397">
    <property type="entry name" value="Datilografo, isoform A"/>
    <property type="match status" value="1"/>
</dbReference>
<evidence type="ECO:0000259" key="14">
    <source>
        <dbReference type="PROSITE" id="PS51915"/>
    </source>
</evidence>
<dbReference type="FunFam" id="3.30.160.60:FF:000340">
    <property type="entry name" value="zinc finger protein 473 isoform X1"/>
    <property type="match status" value="1"/>
</dbReference>
<evidence type="ECO:0000313" key="15">
    <source>
        <dbReference type="EMBL" id="CAB3362264.1"/>
    </source>
</evidence>
<dbReference type="Gene3D" id="3.40.1800.20">
    <property type="match status" value="1"/>
</dbReference>
<dbReference type="InterPro" id="IPR036236">
    <property type="entry name" value="Znf_C2H2_sf"/>
</dbReference>
<dbReference type="InterPro" id="IPR012934">
    <property type="entry name" value="Znf_AD"/>
</dbReference>
<feature type="domain" description="C2H2-type" evidence="13">
    <location>
        <begin position="508"/>
        <end position="531"/>
    </location>
</feature>
<evidence type="ECO:0000256" key="11">
    <source>
        <dbReference type="PROSITE-ProRule" id="PRU00042"/>
    </source>
</evidence>
<keyword evidence="6 12" id="KW-0862">Zinc</keyword>
<dbReference type="PROSITE" id="PS50157">
    <property type="entry name" value="ZINC_FINGER_C2H2_2"/>
    <property type="match status" value="10"/>
</dbReference>
<evidence type="ECO:0000256" key="8">
    <source>
        <dbReference type="ARBA" id="ARBA00023125"/>
    </source>
</evidence>
<dbReference type="GO" id="GO:0008270">
    <property type="term" value="F:zinc ion binding"/>
    <property type="evidence" value="ECO:0007669"/>
    <property type="project" value="UniProtKB-UniRule"/>
</dbReference>
<evidence type="ECO:0000256" key="12">
    <source>
        <dbReference type="PROSITE-ProRule" id="PRU01263"/>
    </source>
</evidence>
<dbReference type="SUPFAM" id="SSF57716">
    <property type="entry name" value="Glucocorticoid receptor-like (DNA-binding domain)"/>
    <property type="match status" value="1"/>
</dbReference>
<evidence type="ECO:0000256" key="7">
    <source>
        <dbReference type="ARBA" id="ARBA00023015"/>
    </source>
</evidence>
<dbReference type="AlphaFoldDB" id="A0A8S1C331"/>
<feature type="domain" description="C2H2-type" evidence="13">
    <location>
        <begin position="453"/>
        <end position="480"/>
    </location>
</feature>
<feature type="domain" description="C2H2-type" evidence="13">
    <location>
        <begin position="369"/>
        <end position="396"/>
    </location>
</feature>
<dbReference type="Pfam" id="PF00096">
    <property type="entry name" value="zf-C2H2"/>
    <property type="match status" value="7"/>
</dbReference>
<evidence type="ECO:0000256" key="6">
    <source>
        <dbReference type="ARBA" id="ARBA00022833"/>
    </source>
</evidence>
<feature type="domain" description="ZAD" evidence="14">
    <location>
        <begin position="10"/>
        <end position="85"/>
    </location>
</feature>
<dbReference type="InterPro" id="IPR013087">
    <property type="entry name" value="Znf_C2H2_type"/>
</dbReference>
<dbReference type="EMBL" id="CADEPI010000008">
    <property type="protein sequence ID" value="CAB3362264.1"/>
    <property type="molecule type" value="Genomic_DNA"/>
</dbReference>
<evidence type="ECO:0000256" key="10">
    <source>
        <dbReference type="ARBA" id="ARBA00023242"/>
    </source>
</evidence>
<dbReference type="PANTHER" id="PTHR24399">
    <property type="entry name" value="ZINC FINGER AND BTB DOMAIN-CONTAINING"/>
    <property type="match status" value="1"/>
</dbReference>
<keyword evidence="10" id="KW-0539">Nucleus</keyword>
<dbReference type="SMART" id="SM00355">
    <property type="entry name" value="ZnF_C2H2"/>
    <property type="match status" value="10"/>
</dbReference>
<keyword evidence="4" id="KW-0677">Repeat</keyword>
<keyword evidence="16" id="KW-1185">Reference proteome</keyword>
<dbReference type="FunFam" id="3.30.160.60:FF:000295">
    <property type="entry name" value="zinc finger protein 19"/>
    <property type="match status" value="1"/>
</dbReference>